<dbReference type="InterPro" id="IPR035445">
    <property type="entry name" value="GYF-like_dom_sf"/>
</dbReference>
<proteinExistence type="predicted"/>
<feature type="domain" description="GYF" evidence="2">
    <location>
        <begin position="352"/>
        <end position="401"/>
    </location>
</feature>
<organism evidence="3 4">
    <name type="scientific">Geotrichum candidum</name>
    <name type="common">Oospora lactis</name>
    <name type="synonym">Dipodascus geotrichum</name>
    <dbReference type="NCBI Taxonomy" id="1173061"/>
    <lineage>
        <taxon>Eukaryota</taxon>
        <taxon>Fungi</taxon>
        <taxon>Dikarya</taxon>
        <taxon>Ascomycota</taxon>
        <taxon>Saccharomycotina</taxon>
        <taxon>Dipodascomycetes</taxon>
        <taxon>Dipodascales</taxon>
        <taxon>Dipodascaceae</taxon>
        <taxon>Geotrichum</taxon>
    </lineage>
</organism>
<comment type="caution">
    <text evidence="3">The sequence shown here is derived from an EMBL/GenBank/DDBJ whole genome shotgun (WGS) entry which is preliminary data.</text>
</comment>
<dbReference type="EMBL" id="CCBN010000002">
    <property type="protein sequence ID" value="CDO52294.1"/>
    <property type="molecule type" value="Genomic_DNA"/>
</dbReference>
<dbReference type="InterPro" id="IPR039905">
    <property type="entry name" value="CD2BP2/Lin1"/>
</dbReference>
<dbReference type="SMART" id="SM00444">
    <property type="entry name" value="GYF"/>
    <property type="match status" value="1"/>
</dbReference>
<feature type="compositionally biased region" description="Polar residues" evidence="1">
    <location>
        <begin position="1"/>
        <end position="13"/>
    </location>
</feature>
<dbReference type="Gene3D" id="3.30.1490.40">
    <property type="match status" value="1"/>
</dbReference>
<evidence type="ECO:0000256" key="1">
    <source>
        <dbReference type="SAM" id="MobiDB-lite"/>
    </source>
</evidence>
<feature type="compositionally biased region" description="Basic residues" evidence="1">
    <location>
        <begin position="271"/>
        <end position="280"/>
    </location>
</feature>
<dbReference type="PANTHER" id="PTHR13138">
    <property type="entry name" value="PROTEIN LIN1"/>
    <property type="match status" value="1"/>
</dbReference>
<evidence type="ECO:0000259" key="2">
    <source>
        <dbReference type="PROSITE" id="PS50829"/>
    </source>
</evidence>
<accession>A0A0J9X4E7</accession>
<feature type="region of interest" description="Disordered" evidence="1">
    <location>
        <begin position="1"/>
        <end position="148"/>
    </location>
</feature>
<dbReference type="GO" id="GO:0005682">
    <property type="term" value="C:U5 snRNP"/>
    <property type="evidence" value="ECO:0007669"/>
    <property type="project" value="InterPro"/>
</dbReference>
<feature type="compositionally biased region" description="Basic and acidic residues" evidence="1">
    <location>
        <begin position="61"/>
        <end position="77"/>
    </location>
</feature>
<feature type="compositionally biased region" description="Acidic residues" evidence="1">
    <location>
        <begin position="78"/>
        <end position="93"/>
    </location>
</feature>
<feature type="compositionally biased region" description="Basic and acidic residues" evidence="1">
    <location>
        <begin position="114"/>
        <end position="131"/>
    </location>
</feature>
<dbReference type="PANTHER" id="PTHR13138:SF3">
    <property type="entry name" value="CD2 ANTIGEN CYTOPLASMIC TAIL-BINDING PROTEIN 2"/>
    <property type="match status" value="1"/>
</dbReference>
<protein>
    <submittedName>
        <fullName evidence="3">Similar to Saccharomyces cerevisiae YHR156C LIN1 Non-essential component of U5 snRNP</fullName>
    </submittedName>
</protein>
<dbReference type="InterPro" id="IPR003169">
    <property type="entry name" value="GYF"/>
</dbReference>
<name>A0A0J9X4E7_GEOCN</name>
<dbReference type="STRING" id="1173061.A0A0J9X4E7"/>
<dbReference type="AlphaFoldDB" id="A0A0J9X4E7"/>
<feature type="compositionally biased region" description="Basic and acidic residues" evidence="1">
    <location>
        <begin position="281"/>
        <end position="292"/>
    </location>
</feature>
<dbReference type="Pfam" id="PF02213">
    <property type="entry name" value="GYF"/>
    <property type="match status" value="1"/>
</dbReference>
<feature type="compositionally biased region" description="Acidic residues" evidence="1">
    <location>
        <begin position="132"/>
        <end position="143"/>
    </location>
</feature>
<sequence>MSTTRPQFDTRNPLNLVRQNDEDVDKNEETILLEQDIEGSRPKSKRNKVKLDFESDSSDDGQTRREKELEKANAKGSDEDDDMFSDEEKEDEKDEKNSTETSNNHTIKLMNMEAFEKESEIDAIKESRDEENVADDEDEEDINEQNVDIDYFVNPNDEAAGTVSRRTKTHEPKLEAFNLRNDMEEGNFDEDGNFIRNAADSSAHQDQWLDGISKNEIRKARLAHDQRESDQQEAKQPFQSVSDLMIKLVELLEVGETPIEALQRLNASRKQTGKNRRLRRKQETSKPTGEDTKIKAEIDEISHYSDLLLQRNISSIYDMSKEEILRYYEKQTGERYTLKRKRSLSPDQPAASPEWEFQWEGSDELHGPYNSATMKSWIENNYFDARVSVRKVGTETFAPYDQVDYDI</sequence>
<keyword evidence="4" id="KW-1185">Reference proteome</keyword>
<evidence type="ECO:0000313" key="3">
    <source>
        <dbReference type="EMBL" id="CDO52294.1"/>
    </source>
</evidence>
<reference evidence="3" key="1">
    <citation type="submission" date="2014-03" db="EMBL/GenBank/DDBJ databases">
        <authorList>
            <person name="Casaregola S."/>
        </authorList>
    </citation>
    <scope>NUCLEOTIDE SEQUENCE [LARGE SCALE GENOMIC DNA]</scope>
    <source>
        <strain evidence="3">CLIB 918</strain>
    </source>
</reference>
<gene>
    <name evidence="3" type="ORF">BN980_GECA02s08832g</name>
</gene>
<dbReference type="Proteomes" id="UP000242525">
    <property type="component" value="Unassembled WGS sequence"/>
</dbReference>
<feature type="region of interest" description="Disordered" evidence="1">
    <location>
        <begin position="265"/>
        <end position="292"/>
    </location>
</feature>
<dbReference type="PROSITE" id="PS50829">
    <property type="entry name" value="GYF"/>
    <property type="match status" value="1"/>
</dbReference>
<evidence type="ECO:0000313" key="4">
    <source>
        <dbReference type="Proteomes" id="UP000242525"/>
    </source>
</evidence>
<dbReference type="SUPFAM" id="SSF55277">
    <property type="entry name" value="GYF domain"/>
    <property type="match status" value="1"/>
</dbReference>
<dbReference type="OrthoDB" id="331341at2759"/>